<dbReference type="InterPro" id="IPR005312">
    <property type="entry name" value="DUF1759"/>
</dbReference>
<protein>
    <submittedName>
        <fullName evidence="2">Uncharacterized protein</fullName>
    </submittedName>
</protein>
<sequence>MAFESSLTQRGDSSRFETQGQTPNQGEGDGRRNDLTASSGRVNLRAREPATAAATNENWMKEITTTMQFNQRPVPTFKERTCVEYGTFKDNFEKHVRAGNITDSRKLELLISAYSGSAKQDLHGCNRYADPTEGYQQAWLIRNDRHGNQRKYIQFLMREVMYGPNLSLEDIEGLRTFRNNLSSCVNNLKQFGALNQVDAYEIMHIITDRFTGEPSTDYEKEMDYWEEANGKIESEADESGEEDGKAPTCSSLGRNAATSATRTPKPIHKMGYRTRHCYLHRDGRRIMIYTRETMR</sequence>
<organism evidence="2 3">
    <name type="scientific">Portunus trituberculatus</name>
    <name type="common">Swimming crab</name>
    <name type="synonym">Neptunus trituberculatus</name>
    <dbReference type="NCBI Taxonomy" id="210409"/>
    <lineage>
        <taxon>Eukaryota</taxon>
        <taxon>Metazoa</taxon>
        <taxon>Ecdysozoa</taxon>
        <taxon>Arthropoda</taxon>
        <taxon>Crustacea</taxon>
        <taxon>Multicrustacea</taxon>
        <taxon>Malacostraca</taxon>
        <taxon>Eumalacostraca</taxon>
        <taxon>Eucarida</taxon>
        <taxon>Decapoda</taxon>
        <taxon>Pleocyemata</taxon>
        <taxon>Brachyura</taxon>
        <taxon>Eubrachyura</taxon>
        <taxon>Portunoidea</taxon>
        <taxon>Portunidae</taxon>
        <taxon>Portuninae</taxon>
        <taxon>Portunus</taxon>
    </lineage>
</organism>
<dbReference type="Pfam" id="PF03564">
    <property type="entry name" value="DUF1759"/>
    <property type="match status" value="1"/>
</dbReference>
<dbReference type="EMBL" id="VSRR010012464">
    <property type="protein sequence ID" value="MPC54578.1"/>
    <property type="molecule type" value="Genomic_DNA"/>
</dbReference>
<proteinExistence type="predicted"/>
<dbReference type="PANTHER" id="PTHR47331">
    <property type="entry name" value="PHD-TYPE DOMAIN-CONTAINING PROTEIN"/>
    <property type="match status" value="1"/>
</dbReference>
<feature type="region of interest" description="Disordered" evidence="1">
    <location>
        <begin position="234"/>
        <end position="266"/>
    </location>
</feature>
<feature type="compositionally biased region" description="Polar residues" evidence="1">
    <location>
        <begin position="1"/>
        <end position="25"/>
    </location>
</feature>
<comment type="caution">
    <text evidence="2">The sequence shown here is derived from an EMBL/GenBank/DDBJ whole genome shotgun (WGS) entry which is preliminary data.</text>
</comment>
<evidence type="ECO:0000256" key="1">
    <source>
        <dbReference type="SAM" id="MobiDB-lite"/>
    </source>
</evidence>
<gene>
    <name evidence="2" type="ORF">E2C01_048499</name>
</gene>
<feature type="region of interest" description="Disordered" evidence="1">
    <location>
        <begin position="1"/>
        <end position="51"/>
    </location>
</feature>
<name>A0A5B7GBS9_PORTR</name>
<dbReference type="Proteomes" id="UP000324222">
    <property type="component" value="Unassembled WGS sequence"/>
</dbReference>
<accession>A0A5B7GBS9</accession>
<dbReference type="OrthoDB" id="7489123at2759"/>
<keyword evidence="3" id="KW-1185">Reference proteome</keyword>
<feature type="compositionally biased region" description="Polar residues" evidence="1">
    <location>
        <begin position="248"/>
        <end position="262"/>
    </location>
</feature>
<evidence type="ECO:0000313" key="2">
    <source>
        <dbReference type="EMBL" id="MPC54578.1"/>
    </source>
</evidence>
<evidence type="ECO:0000313" key="3">
    <source>
        <dbReference type="Proteomes" id="UP000324222"/>
    </source>
</evidence>
<reference evidence="2 3" key="1">
    <citation type="submission" date="2019-05" db="EMBL/GenBank/DDBJ databases">
        <title>Another draft genome of Portunus trituberculatus and its Hox gene families provides insights of decapod evolution.</title>
        <authorList>
            <person name="Jeong J.-H."/>
            <person name="Song I."/>
            <person name="Kim S."/>
            <person name="Choi T."/>
            <person name="Kim D."/>
            <person name="Ryu S."/>
            <person name="Kim W."/>
        </authorList>
    </citation>
    <scope>NUCLEOTIDE SEQUENCE [LARGE SCALE GENOMIC DNA]</scope>
    <source>
        <tissue evidence="2">Muscle</tissue>
    </source>
</reference>
<dbReference type="AlphaFoldDB" id="A0A5B7GBS9"/>